<accession>A0AAU9LJW1</accession>
<gene>
    <name evidence="1" type="ORF">LVIROSA_LOCUS7</name>
</gene>
<name>A0AAU9LJW1_9ASTR</name>
<dbReference type="Proteomes" id="UP001157418">
    <property type="component" value="Unassembled WGS sequence"/>
</dbReference>
<reference evidence="1 2" key="1">
    <citation type="submission" date="2022-01" db="EMBL/GenBank/DDBJ databases">
        <authorList>
            <person name="Xiong W."/>
            <person name="Schranz E."/>
        </authorList>
    </citation>
    <scope>NUCLEOTIDE SEQUENCE [LARGE SCALE GENOMIC DNA]</scope>
</reference>
<comment type="caution">
    <text evidence="1">The sequence shown here is derived from an EMBL/GenBank/DDBJ whole genome shotgun (WGS) entry which is preliminary data.</text>
</comment>
<proteinExistence type="predicted"/>
<dbReference type="EMBL" id="CAKMRJ010000001">
    <property type="protein sequence ID" value="CAH1411949.1"/>
    <property type="molecule type" value="Genomic_DNA"/>
</dbReference>
<sequence>MMRKQSKTRYEILRVLMKEAGVQLVHLLRLLHPQNHLQQVLIPPKTIFNSSPRSKLPPHFFTTDPSPFYAYRPPINGVPAIVSSSPISRVIREGTNPNGAEHLLD</sequence>
<keyword evidence="2" id="KW-1185">Reference proteome</keyword>
<evidence type="ECO:0000313" key="2">
    <source>
        <dbReference type="Proteomes" id="UP001157418"/>
    </source>
</evidence>
<evidence type="ECO:0000313" key="1">
    <source>
        <dbReference type="EMBL" id="CAH1411949.1"/>
    </source>
</evidence>
<protein>
    <submittedName>
        <fullName evidence="1">Uncharacterized protein</fullName>
    </submittedName>
</protein>
<dbReference type="AlphaFoldDB" id="A0AAU9LJW1"/>
<organism evidence="1 2">
    <name type="scientific">Lactuca virosa</name>
    <dbReference type="NCBI Taxonomy" id="75947"/>
    <lineage>
        <taxon>Eukaryota</taxon>
        <taxon>Viridiplantae</taxon>
        <taxon>Streptophyta</taxon>
        <taxon>Embryophyta</taxon>
        <taxon>Tracheophyta</taxon>
        <taxon>Spermatophyta</taxon>
        <taxon>Magnoliopsida</taxon>
        <taxon>eudicotyledons</taxon>
        <taxon>Gunneridae</taxon>
        <taxon>Pentapetalae</taxon>
        <taxon>asterids</taxon>
        <taxon>campanulids</taxon>
        <taxon>Asterales</taxon>
        <taxon>Asteraceae</taxon>
        <taxon>Cichorioideae</taxon>
        <taxon>Cichorieae</taxon>
        <taxon>Lactucinae</taxon>
        <taxon>Lactuca</taxon>
    </lineage>
</organism>